<evidence type="ECO:0000256" key="3">
    <source>
        <dbReference type="ARBA" id="ARBA00004413"/>
    </source>
</evidence>
<evidence type="ECO:0000256" key="7">
    <source>
        <dbReference type="ARBA" id="ARBA00023054"/>
    </source>
</evidence>
<dbReference type="Pfam" id="PF12763">
    <property type="entry name" value="EH"/>
    <property type="match status" value="1"/>
</dbReference>
<keyword evidence="7" id="KW-0175">Coiled coil</keyword>
<keyword evidence="9" id="KW-0206">Cytoskeleton</keyword>
<evidence type="ECO:0000256" key="1">
    <source>
        <dbReference type="ARBA" id="ARBA00004125"/>
    </source>
</evidence>
<dbReference type="CDD" id="cd00052">
    <property type="entry name" value="EH"/>
    <property type="match status" value="1"/>
</dbReference>
<feature type="transmembrane region" description="Helical" evidence="11">
    <location>
        <begin position="130"/>
        <end position="154"/>
    </location>
</feature>
<protein>
    <submittedName>
        <fullName evidence="13">13956_t:CDS:1</fullName>
    </submittedName>
</protein>
<keyword evidence="6" id="KW-0677">Repeat</keyword>
<feature type="region of interest" description="Disordered" evidence="10">
    <location>
        <begin position="229"/>
        <end position="248"/>
    </location>
</feature>
<comment type="caution">
    <text evidence="13">The sequence shown here is derived from an EMBL/GenBank/DDBJ whole genome shotgun (WGS) entry which is preliminary data.</text>
</comment>
<dbReference type="GO" id="GO:0005768">
    <property type="term" value="C:endosome"/>
    <property type="evidence" value="ECO:0007669"/>
    <property type="project" value="UniProtKB-SubCell"/>
</dbReference>
<evidence type="ECO:0000313" key="14">
    <source>
        <dbReference type="Proteomes" id="UP001153678"/>
    </source>
</evidence>
<evidence type="ECO:0000256" key="10">
    <source>
        <dbReference type="SAM" id="MobiDB-lite"/>
    </source>
</evidence>
<gene>
    <name evidence="13" type="ORF">FWILDA_LOCUS4327</name>
</gene>
<evidence type="ECO:0000256" key="9">
    <source>
        <dbReference type="ARBA" id="ARBA00023212"/>
    </source>
</evidence>
<evidence type="ECO:0000256" key="6">
    <source>
        <dbReference type="ARBA" id="ARBA00022737"/>
    </source>
</evidence>
<dbReference type="SMART" id="SM00027">
    <property type="entry name" value="EH"/>
    <property type="match status" value="1"/>
</dbReference>
<accession>A0A9W4WX18</accession>
<dbReference type="EMBL" id="CAMKVN010000639">
    <property type="protein sequence ID" value="CAI2169928.1"/>
    <property type="molecule type" value="Genomic_DNA"/>
</dbReference>
<dbReference type="SUPFAM" id="SSF47473">
    <property type="entry name" value="EF-hand"/>
    <property type="match status" value="1"/>
</dbReference>
<proteinExistence type="predicted"/>
<sequence length="452" mass="50879">MAIHSRFGKINWRPLSFDKRVPVNKNVKTKIQQKNPQPKNAKQPALPLKKPQNTPGKTNDKIPKNNPNPKEVVPKTKETKPINMEKDEKDEIKKKDPKKPKESTILGDITPTILPEKSQLPFKQNNSQKLSIGTIIAIGMILLGVIILAAFIVYRKRINSRKGAVRLYDDDDSQMIEKPSRITLSDYNDYNIQRTDYTQDYNDYYQTRQSNASSFDSSVGGFFPVPPQRISDNSISPSTPKSATFRDYNNFSKNYQGNSFNGYGQSPSLQPQVVAGTASEGEGDGPSIPNVRLAFITAADQTKFEQLYIQGCSGGKYLTGEGAKEILLKSKLDATTLSQIWKLSNLSKNNYLSFPEFALSMYLTNLKLKGMSMGHTMGQYPSGFQNNSMMPNMMPFTQRMLPQQNPQLQYSTTGIVGNEKIPWAVTPEEKVQYREIFRQWDSQGVGYLTGKL</sequence>
<organism evidence="13 14">
    <name type="scientific">Funneliformis geosporum</name>
    <dbReference type="NCBI Taxonomy" id="1117311"/>
    <lineage>
        <taxon>Eukaryota</taxon>
        <taxon>Fungi</taxon>
        <taxon>Fungi incertae sedis</taxon>
        <taxon>Mucoromycota</taxon>
        <taxon>Glomeromycotina</taxon>
        <taxon>Glomeromycetes</taxon>
        <taxon>Glomerales</taxon>
        <taxon>Glomeraceae</taxon>
        <taxon>Funneliformis</taxon>
    </lineage>
</organism>
<name>A0A9W4WX18_9GLOM</name>
<feature type="region of interest" description="Disordered" evidence="10">
    <location>
        <begin position="16"/>
        <end position="105"/>
    </location>
</feature>
<dbReference type="Proteomes" id="UP001153678">
    <property type="component" value="Unassembled WGS sequence"/>
</dbReference>
<feature type="domain" description="EH" evidence="12">
    <location>
        <begin position="300"/>
        <end position="395"/>
    </location>
</feature>
<feature type="compositionally biased region" description="Basic and acidic residues" evidence="10">
    <location>
        <begin position="72"/>
        <end position="102"/>
    </location>
</feature>
<dbReference type="PROSITE" id="PS50031">
    <property type="entry name" value="EH"/>
    <property type="match status" value="1"/>
</dbReference>
<dbReference type="GO" id="GO:0030479">
    <property type="term" value="C:actin cortical patch"/>
    <property type="evidence" value="ECO:0007669"/>
    <property type="project" value="UniProtKB-SubCell"/>
</dbReference>
<dbReference type="PANTHER" id="PTHR11216:SF173">
    <property type="entry name" value="ACTIN CYTOSKELETON-REGULATORY COMPLEX PROTEIN PAN1"/>
    <property type="match status" value="1"/>
</dbReference>
<dbReference type="AlphaFoldDB" id="A0A9W4WX18"/>
<keyword evidence="14" id="KW-1185">Reference proteome</keyword>
<keyword evidence="4" id="KW-0963">Cytoplasm</keyword>
<reference evidence="13" key="1">
    <citation type="submission" date="2022-08" db="EMBL/GenBank/DDBJ databases">
        <authorList>
            <person name="Kallberg Y."/>
            <person name="Tangrot J."/>
            <person name="Rosling A."/>
        </authorList>
    </citation>
    <scope>NUCLEOTIDE SEQUENCE</scope>
    <source>
        <strain evidence="13">Wild A</strain>
    </source>
</reference>
<evidence type="ECO:0000256" key="8">
    <source>
        <dbReference type="ARBA" id="ARBA00023136"/>
    </source>
</evidence>
<dbReference type="InterPro" id="IPR011992">
    <property type="entry name" value="EF-hand-dom_pair"/>
</dbReference>
<evidence type="ECO:0000256" key="2">
    <source>
        <dbReference type="ARBA" id="ARBA00004134"/>
    </source>
</evidence>
<comment type="subcellular location">
    <subcellularLocation>
        <location evidence="3">Cell membrane</location>
        <topology evidence="3">Peripheral membrane protein</topology>
        <orientation evidence="3">Cytoplasmic side</orientation>
    </subcellularLocation>
    <subcellularLocation>
        <location evidence="2">Cytoplasm</location>
        <location evidence="2">Cytoskeleton</location>
        <location evidence="2">Actin patch</location>
    </subcellularLocation>
    <subcellularLocation>
        <location evidence="1">Endosome membrane</location>
        <topology evidence="1">Peripheral membrane protein</topology>
        <orientation evidence="1">Cytoplasmic side</orientation>
    </subcellularLocation>
</comment>
<dbReference type="OrthoDB" id="1716625at2759"/>
<keyword evidence="11" id="KW-0812">Transmembrane</keyword>
<dbReference type="GO" id="GO:0006897">
    <property type="term" value="P:endocytosis"/>
    <property type="evidence" value="ECO:0007669"/>
    <property type="project" value="TreeGrafter"/>
</dbReference>
<evidence type="ECO:0000256" key="5">
    <source>
        <dbReference type="ARBA" id="ARBA00022583"/>
    </source>
</evidence>
<evidence type="ECO:0000256" key="11">
    <source>
        <dbReference type="SAM" id="Phobius"/>
    </source>
</evidence>
<evidence type="ECO:0000259" key="12">
    <source>
        <dbReference type="PROSITE" id="PS50031"/>
    </source>
</evidence>
<dbReference type="PANTHER" id="PTHR11216">
    <property type="entry name" value="EH DOMAIN"/>
    <property type="match status" value="1"/>
</dbReference>
<keyword evidence="11" id="KW-1133">Transmembrane helix</keyword>
<feature type="compositionally biased region" description="Polar residues" evidence="10">
    <location>
        <begin position="230"/>
        <end position="248"/>
    </location>
</feature>
<dbReference type="GO" id="GO:0005886">
    <property type="term" value="C:plasma membrane"/>
    <property type="evidence" value="ECO:0007669"/>
    <property type="project" value="TreeGrafter"/>
</dbReference>
<feature type="compositionally biased region" description="Low complexity" evidence="10">
    <location>
        <begin position="32"/>
        <end position="45"/>
    </location>
</feature>
<dbReference type="GO" id="GO:0016197">
    <property type="term" value="P:endosomal transport"/>
    <property type="evidence" value="ECO:0007669"/>
    <property type="project" value="TreeGrafter"/>
</dbReference>
<evidence type="ECO:0000256" key="4">
    <source>
        <dbReference type="ARBA" id="ARBA00022490"/>
    </source>
</evidence>
<keyword evidence="8 11" id="KW-0472">Membrane</keyword>
<dbReference type="InterPro" id="IPR000261">
    <property type="entry name" value="EH_dom"/>
</dbReference>
<evidence type="ECO:0000313" key="13">
    <source>
        <dbReference type="EMBL" id="CAI2169928.1"/>
    </source>
</evidence>
<dbReference type="Gene3D" id="1.10.238.10">
    <property type="entry name" value="EF-hand"/>
    <property type="match status" value="1"/>
</dbReference>
<keyword evidence="5" id="KW-0254">Endocytosis</keyword>